<dbReference type="EMBL" id="CP093345">
    <property type="protein sequence ID" value="WOG91492.1"/>
    <property type="molecule type" value="Genomic_DNA"/>
</dbReference>
<dbReference type="InterPro" id="IPR036188">
    <property type="entry name" value="FAD/NAD-bd_sf"/>
</dbReference>
<keyword evidence="2" id="KW-0503">Monooxygenase</keyword>
<evidence type="ECO:0000313" key="6">
    <source>
        <dbReference type="Proteomes" id="UP000077755"/>
    </source>
</evidence>
<protein>
    <recommendedName>
        <fullName evidence="4">FAD-binding domain-containing protein</fullName>
    </recommendedName>
</protein>
<feature type="domain" description="FAD-binding" evidence="4">
    <location>
        <begin position="8"/>
        <end position="329"/>
    </location>
</feature>
<dbReference type="Proteomes" id="UP000077755">
    <property type="component" value="Chromosome 3"/>
</dbReference>
<dbReference type="PRINTS" id="PR00420">
    <property type="entry name" value="RNGMNOXGNASE"/>
</dbReference>
<evidence type="ECO:0000256" key="3">
    <source>
        <dbReference type="ARBA" id="ARBA00024018"/>
    </source>
</evidence>
<dbReference type="GO" id="GO:0004497">
    <property type="term" value="F:monooxygenase activity"/>
    <property type="evidence" value="ECO:0007669"/>
    <property type="project" value="UniProtKB-KW"/>
</dbReference>
<comment type="similarity">
    <text evidence="3">Belongs to the 3-hydroxybenzoate 6-hydroxylase family.</text>
</comment>
<dbReference type="GO" id="GO:0071949">
    <property type="term" value="F:FAD binding"/>
    <property type="evidence" value="ECO:0007669"/>
    <property type="project" value="InterPro"/>
</dbReference>
<proteinExistence type="inferred from homology"/>
<organism evidence="5 6">
    <name type="scientific">Daucus carota subsp. sativus</name>
    <name type="common">Carrot</name>
    <dbReference type="NCBI Taxonomy" id="79200"/>
    <lineage>
        <taxon>Eukaryota</taxon>
        <taxon>Viridiplantae</taxon>
        <taxon>Streptophyta</taxon>
        <taxon>Embryophyta</taxon>
        <taxon>Tracheophyta</taxon>
        <taxon>Spermatophyta</taxon>
        <taxon>Magnoliopsida</taxon>
        <taxon>eudicotyledons</taxon>
        <taxon>Gunneridae</taxon>
        <taxon>Pentapetalae</taxon>
        <taxon>asterids</taxon>
        <taxon>campanulids</taxon>
        <taxon>Apiales</taxon>
        <taxon>Apiaceae</taxon>
        <taxon>Apioideae</taxon>
        <taxon>Scandiceae</taxon>
        <taxon>Daucinae</taxon>
        <taxon>Daucus</taxon>
        <taxon>Daucus sect. Daucus</taxon>
    </lineage>
</organism>
<name>A0AAF0WKE0_DAUCS</name>
<dbReference type="InterPro" id="IPR002938">
    <property type="entry name" value="FAD-bd"/>
</dbReference>
<keyword evidence="1" id="KW-0560">Oxidoreductase</keyword>
<keyword evidence="6" id="KW-1185">Reference proteome</keyword>
<dbReference type="PANTHER" id="PTHR45934:SF28">
    <property type="entry name" value="OS03G0153100 PROTEIN"/>
    <property type="match status" value="1"/>
</dbReference>
<reference evidence="5" key="2">
    <citation type="submission" date="2022-03" db="EMBL/GenBank/DDBJ databases">
        <title>Draft title - Genomic analysis of global carrot germplasm unveils the trajectory of domestication and the origin of high carotenoid orange carrot.</title>
        <authorList>
            <person name="Iorizzo M."/>
            <person name="Ellison S."/>
            <person name="Senalik D."/>
            <person name="Macko-Podgorni A."/>
            <person name="Grzebelus D."/>
            <person name="Bostan H."/>
            <person name="Rolling W."/>
            <person name="Curaba J."/>
            <person name="Simon P."/>
        </authorList>
    </citation>
    <scope>NUCLEOTIDE SEQUENCE</scope>
    <source>
        <tissue evidence="5">Leaf</tissue>
    </source>
</reference>
<dbReference type="InterPro" id="IPR044560">
    <property type="entry name" value="MOase"/>
</dbReference>
<accession>A0AAF0WKE0</accession>
<dbReference type="Gene3D" id="3.50.50.60">
    <property type="entry name" value="FAD/NAD(P)-binding domain"/>
    <property type="match status" value="1"/>
</dbReference>
<dbReference type="SUPFAM" id="SSF51905">
    <property type="entry name" value="FAD/NAD(P)-binding domain"/>
    <property type="match status" value="1"/>
</dbReference>
<reference evidence="5" key="1">
    <citation type="journal article" date="2016" name="Nat. Genet.">
        <title>A high-quality carrot genome assembly provides new insights into carotenoid accumulation and asterid genome evolution.</title>
        <authorList>
            <person name="Iorizzo M."/>
            <person name="Ellison S."/>
            <person name="Senalik D."/>
            <person name="Zeng P."/>
            <person name="Satapoomin P."/>
            <person name="Huang J."/>
            <person name="Bowman M."/>
            <person name="Iovene M."/>
            <person name="Sanseverino W."/>
            <person name="Cavagnaro P."/>
            <person name="Yildiz M."/>
            <person name="Macko-Podgorni A."/>
            <person name="Moranska E."/>
            <person name="Grzebelus E."/>
            <person name="Grzebelus D."/>
            <person name="Ashrafi H."/>
            <person name="Zheng Z."/>
            <person name="Cheng S."/>
            <person name="Spooner D."/>
            <person name="Van Deynze A."/>
            <person name="Simon P."/>
        </authorList>
    </citation>
    <scope>NUCLEOTIDE SEQUENCE</scope>
    <source>
        <tissue evidence="5">Leaf</tissue>
    </source>
</reference>
<dbReference type="Pfam" id="PF01494">
    <property type="entry name" value="FAD_binding_3"/>
    <property type="match status" value="1"/>
</dbReference>
<dbReference type="PANTHER" id="PTHR45934">
    <property type="entry name" value="FAD/NAD(P)-BINDING OXIDOREDUCTASE FAMILY PROTEIN"/>
    <property type="match status" value="1"/>
</dbReference>
<evidence type="ECO:0000313" key="5">
    <source>
        <dbReference type="EMBL" id="WOG91492.1"/>
    </source>
</evidence>
<gene>
    <name evidence="5" type="ORF">DCAR_0310741</name>
</gene>
<sequence length="422" mass="46604">MERIQEHEIVIVGGGIAGFTTCLALHRMGLRSIVLESWDSLRISGFALTLWTNAWKALDAVGIGDSLRKQSLQMQGFTVASLNSDLPPLQSVLAATGKYANHECRCVKRKDLLETMLEELPHGSVRFSSKVVLIEKSGLFKLIHLADGAILKTKVLIGCDGVKSVVAKELAFQEPLSSGRSAIRGLAEFSDGHGLEPKINVHFGNGVRFGFVPCDVKCVYWFCTFTPSPNNNEKAFEEDPLRMKQFVLGKIASAPRKALDVVERTELSHISCAELKFRLPWNVLMGNITKDNICVAGDALHPMTPDIGQGGCSSLEDAVVLARCLGEAILRKTKLHPGEVNEEEEYGRIKQGLEKYGKDRRWRSFNLISSAFLAGYIQQSEGKIMSFLREKWLAKYTADAFLRLANYDCGDLVIPCANVSNN</sequence>
<evidence type="ECO:0000259" key="4">
    <source>
        <dbReference type="Pfam" id="PF01494"/>
    </source>
</evidence>
<dbReference type="AlphaFoldDB" id="A0AAF0WKE0"/>
<evidence type="ECO:0000256" key="2">
    <source>
        <dbReference type="ARBA" id="ARBA00023033"/>
    </source>
</evidence>
<evidence type="ECO:0000256" key="1">
    <source>
        <dbReference type="ARBA" id="ARBA00023002"/>
    </source>
</evidence>